<comment type="caution">
    <text evidence="1">The sequence shown here is derived from an EMBL/GenBank/DDBJ whole genome shotgun (WGS) entry which is preliminary data.</text>
</comment>
<dbReference type="PANTHER" id="PTHR33973:SF4">
    <property type="entry name" value="OS07G0153300 PROTEIN"/>
    <property type="match status" value="1"/>
</dbReference>
<name>A0A3A8BC20_9RHOB</name>
<dbReference type="EMBL" id="RAPE01000001">
    <property type="protein sequence ID" value="RKF17124.1"/>
    <property type="molecule type" value="Genomic_DNA"/>
</dbReference>
<dbReference type="Pfam" id="PF07103">
    <property type="entry name" value="DUF1365"/>
    <property type="match status" value="1"/>
</dbReference>
<keyword evidence="2" id="KW-1185">Reference proteome</keyword>
<accession>A0A3A8BC20</accession>
<dbReference type="OrthoDB" id="9778801at2"/>
<reference evidence="1 2" key="1">
    <citation type="submission" date="2018-09" db="EMBL/GenBank/DDBJ databases">
        <title>Roseovarius spongiae sp. nov., isolated from a marine sponge.</title>
        <authorList>
            <person name="Zhuang L."/>
            <person name="Luo L."/>
        </authorList>
    </citation>
    <scope>NUCLEOTIDE SEQUENCE [LARGE SCALE GENOMIC DNA]</scope>
    <source>
        <strain evidence="1 2">HN-E21</strain>
    </source>
</reference>
<dbReference type="AlphaFoldDB" id="A0A3A8BC20"/>
<gene>
    <name evidence="1" type="ORF">D6850_06320</name>
</gene>
<evidence type="ECO:0000313" key="1">
    <source>
        <dbReference type="EMBL" id="RKF17124.1"/>
    </source>
</evidence>
<organism evidence="1 2">
    <name type="scientific">Roseovarius spongiae</name>
    <dbReference type="NCBI Taxonomy" id="2320272"/>
    <lineage>
        <taxon>Bacteria</taxon>
        <taxon>Pseudomonadati</taxon>
        <taxon>Pseudomonadota</taxon>
        <taxon>Alphaproteobacteria</taxon>
        <taxon>Rhodobacterales</taxon>
        <taxon>Roseobacteraceae</taxon>
        <taxon>Roseovarius</taxon>
    </lineage>
</organism>
<evidence type="ECO:0000313" key="2">
    <source>
        <dbReference type="Proteomes" id="UP000281128"/>
    </source>
</evidence>
<dbReference type="InterPro" id="IPR010775">
    <property type="entry name" value="DUF1365"/>
</dbReference>
<dbReference type="PANTHER" id="PTHR33973">
    <property type="entry name" value="OS07G0153300 PROTEIN"/>
    <property type="match status" value="1"/>
</dbReference>
<dbReference type="RefSeq" id="WP_121164818.1">
    <property type="nucleotide sequence ID" value="NZ_RAPE01000001.1"/>
</dbReference>
<dbReference type="Proteomes" id="UP000281128">
    <property type="component" value="Unassembled WGS sequence"/>
</dbReference>
<sequence length="248" mass="27275">MRRPPEHVAASTHHARRGAPGHAFLYGVDYLLIDPETRGGPALFSRNRFNLASVHDRDHGGAPKAGKGVSWARRVFAARGVSGADILLLTQPRFLGYVFNPVSFWLAMKGGALSAVIAEVTNTYGDRHSYFCANPGRTPIGPRDRITVEKVMHVSPFQEVCGDYAFHFDIRPDKIAIRIDFRNGDAGLVATLTGTRAPLTNTAIMVASLRRPAGAMRTIAMIYWQALRLKMKGARFRTRPAPPNNKVS</sequence>
<protein>
    <submittedName>
        <fullName evidence="1">DUF1365 domain-containing protein</fullName>
    </submittedName>
</protein>
<proteinExistence type="predicted"/>